<dbReference type="HAMAP" id="MF_00114">
    <property type="entry name" value="DeoC_type1"/>
    <property type="match status" value="1"/>
</dbReference>
<dbReference type="AlphaFoldDB" id="A0A0R1LTE3"/>
<evidence type="ECO:0000256" key="3">
    <source>
        <dbReference type="ARBA" id="ARBA00023239"/>
    </source>
</evidence>
<dbReference type="GO" id="GO:0005737">
    <property type="term" value="C:cytoplasm"/>
    <property type="evidence" value="ECO:0007669"/>
    <property type="project" value="UniProtKB-SubCell"/>
</dbReference>
<protein>
    <recommendedName>
        <fullName evidence="7">Deoxyribose-phosphate aldolase</fullName>
        <shortName evidence="7">DERA</shortName>
        <ecNumber evidence="7">4.1.2.4</ecNumber>
    </recommendedName>
    <alternativeName>
        <fullName evidence="7">2-deoxy-D-ribose 5-phosphate aldolase</fullName>
    </alternativeName>
    <alternativeName>
        <fullName evidence="7">Phosphodeoxyriboaldolase</fullName>
        <shortName evidence="7">Deoxyriboaldolase</shortName>
    </alternativeName>
</protein>
<comment type="pathway">
    <text evidence="7">Carbohydrate degradation; 2-deoxy-D-ribose 1-phosphate degradation; D-glyceraldehyde 3-phosphate and acetaldehyde from 2-deoxy-alpha-D-ribose 1-phosphate: step 2/2.</text>
</comment>
<evidence type="ECO:0000256" key="4">
    <source>
        <dbReference type="ARBA" id="ARBA00023270"/>
    </source>
</evidence>
<dbReference type="EMBL" id="AZDV01000005">
    <property type="protein sequence ID" value="KRK96089.1"/>
    <property type="molecule type" value="Genomic_DNA"/>
</dbReference>
<dbReference type="NCBIfam" id="TIGR00126">
    <property type="entry name" value="deoC"/>
    <property type="match status" value="1"/>
</dbReference>
<dbReference type="InterPro" id="IPR011343">
    <property type="entry name" value="DeoC"/>
</dbReference>
<proteinExistence type="inferred from homology"/>
<dbReference type="InterPro" id="IPR013785">
    <property type="entry name" value="Aldolase_TIM"/>
</dbReference>
<dbReference type="PANTHER" id="PTHR10889:SF1">
    <property type="entry name" value="DEOXYRIBOSE-PHOSPHATE ALDOLASE"/>
    <property type="match status" value="1"/>
</dbReference>
<dbReference type="Gene3D" id="3.20.20.70">
    <property type="entry name" value="Aldolase class I"/>
    <property type="match status" value="1"/>
</dbReference>
<dbReference type="GO" id="GO:0006018">
    <property type="term" value="P:2-deoxyribose 1-phosphate catabolic process"/>
    <property type="evidence" value="ECO:0007669"/>
    <property type="project" value="UniProtKB-UniRule"/>
</dbReference>
<dbReference type="InterPro" id="IPR028581">
    <property type="entry name" value="DeoC_typeI"/>
</dbReference>
<evidence type="ECO:0000256" key="6">
    <source>
        <dbReference type="ARBA" id="ARBA00056337"/>
    </source>
</evidence>
<evidence type="ECO:0000256" key="1">
    <source>
        <dbReference type="ARBA" id="ARBA00010936"/>
    </source>
</evidence>
<feature type="active site" description="Schiff-base intermediate with acetaldehyde" evidence="7">
    <location>
        <position position="166"/>
    </location>
</feature>
<dbReference type="STRING" id="1423715.FD25_GL002552"/>
<keyword evidence="2 7" id="KW-0963">Cytoplasm</keyword>
<dbReference type="CDD" id="cd00959">
    <property type="entry name" value="DeoC"/>
    <property type="match status" value="1"/>
</dbReference>
<keyword evidence="4 7" id="KW-0704">Schiff base</keyword>
<evidence type="ECO:0000256" key="2">
    <source>
        <dbReference type="ARBA" id="ARBA00022490"/>
    </source>
</evidence>
<comment type="similarity">
    <text evidence="1 7">Belongs to the DeoC/FbaB aldolase family. DeoC type 1 subfamily.</text>
</comment>
<evidence type="ECO:0000313" key="9">
    <source>
        <dbReference type="Proteomes" id="UP000051955"/>
    </source>
</evidence>
<dbReference type="GO" id="GO:0004139">
    <property type="term" value="F:deoxyribose-phosphate aldolase activity"/>
    <property type="evidence" value="ECO:0007669"/>
    <property type="project" value="UniProtKB-UniRule"/>
</dbReference>
<evidence type="ECO:0000256" key="7">
    <source>
        <dbReference type="HAMAP-Rule" id="MF_00114"/>
    </source>
</evidence>
<dbReference type="UniPathway" id="UPA00002">
    <property type="reaction ID" value="UER00468"/>
</dbReference>
<organism evidence="8 9">
    <name type="scientific">Levilactobacillus acidifarinae DSM 19394 = JCM 15949</name>
    <dbReference type="NCBI Taxonomy" id="1423715"/>
    <lineage>
        <taxon>Bacteria</taxon>
        <taxon>Bacillati</taxon>
        <taxon>Bacillota</taxon>
        <taxon>Bacilli</taxon>
        <taxon>Lactobacillales</taxon>
        <taxon>Lactobacillaceae</taxon>
        <taxon>Levilactobacillus</taxon>
    </lineage>
</organism>
<sequence>MLKKSHHRNGDLPMSLNQYIDHTLLAPEATQADVDQIIREAKENNFCSVMLNPYWVSYAHAQLKDTDVNTDTVIGFPLGANTTAIKVAEATQAIADGVDEIDVVMNIGEFKGGHDDLVKQDLAAVIKTGHDHHKLVKVIIETALLTDQEITRASELVAAVGAEYVKTSTGFSTRGAQVNDVVLMKQAVGDRIKVKASGGVHTKEEAEAMIAAGASRLGTSSGMKVIGKA</sequence>
<dbReference type="PATRIC" id="fig|1423715.3.peg.2633"/>
<feature type="active site" description="Proton donor/acceptor" evidence="7">
    <location>
        <position position="195"/>
    </location>
</feature>
<dbReference type="GO" id="GO:0016052">
    <property type="term" value="P:carbohydrate catabolic process"/>
    <property type="evidence" value="ECO:0007669"/>
    <property type="project" value="TreeGrafter"/>
</dbReference>
<feature type="active site" description="Proton donor/acceptor" evidence="7">
    <location>
        <position position="102"/>
    </location>
</feature>
<dbReference type="EC" id="4.1.2.4" evidence="7"/>
<comment type="catalytic activity">
    <reaction evidence="5 7">
        <text>2-deoxy-D-ribose 5-phosphate = D-glyceraldehyde 3-phosphate + acetaldehyde</text>
        <dbReference type="Rhea" id="RHEA:12821"/>
        <dbReference type="ChEBI" id="CHEBI:15343"/>
        <dbReference type="ChEBI" id="CHEBI:59776"/>
        <dbReference type="ChEBI" id="CHEBI:62877"/>
        <dbReference type="EC" id="4.1.2.4"/>
    </reaction>
</comment>
<dbReference type="Pfam" id="PF01791">
    <property type="entry name" value="DeoC"/>
    <property type="match status" value="1"/>
</dbReference>
<keyword evidence="9" id="KW-1185">Reference proteome</keyword>
<dbReference type="FunFam" id="3.20.20.70:FF:000044">
    <property type="entry name" value="Deoxyribose-phosphate aldolase"/>
    <property type="match status" value="1"/>
</dbReference>
<evidence type="ECO:0000256" key="5">
    <source>
        <dbReference type="ARBA" id="ARBA00048791"/>
    </source>
</evidence>
<dbReference type="PANTHER" id="PTHR10889">
    <property type="entry name" value="DEOXYRIBOSE-PHOSPHATE ALDOLASE"/>
    <property type="match status" value="1"/>
</dbReference>
<evidence type="ECO:0000313" key="8">
    <source>
        <dbReference type="EMBL" id="KRK96089.1"/>
    </source>
</evidence>
<dbReference type="PIRSF" id="PIRSF001357">
    <property type="entry name" value="DeoC"/>
    <property type="match status" value="1"/>
</dbReference>
<keyword evidence="3 7" id="KW-0456">Lyase</keyword>
<dbReference type="GO" id="GO:0009264">
    <property type="term" value="P:deoxyribonucleotide catabolic process"/>
    <property type="evidence" value="ECO:0007669"/>
    <property type="project" value="UniProtKB-UniRule"/>
</dbReference>
<comment type="subcellular location">
    <subcellularLocation>
        <location evidence="7">Cytoplasm</location>
    </subcellularLocation>
</comment>
<name>A0A0R1LTE3_9LACO</name>
<reference evidence="8 9" key="1">
    <citation type="journal article" date="2015" name="Genome Announc.">
        <title>Expanding the biotechnology potential of lactobacilli through comparative genomics of 213 strains and associated genera.</title>
        <authorList>
            <person name="Sun Z."/>
            <person name="Harris H.M."/>
            <person name="McCann A."/>
            <person name="Guo C."/>
            <person name="Argimon S."/>
            <person name="Zhang W."/>
            <person name="Yang X."/>
            <person name="Jeffery I.B."/>
            <person name="Cooney J.C."/>
            <person name="Kagawa T.F."/>
            <person name="Liu W."/>
            <person name="Song Y."/>
            <person name="Salvetti E."/>
            <person name="Wrobel A."/>
            <person name="Rasinkangas P."/>
            <person name="Parkhill J."/>
            <person name="Rea M.C."/>
            <person name="O'Sullivan O."/>
            <person name="Ritari J."/>
            <person name="Douillard F.P."/>
            <person name="Paul Ross R."/>
            <person name="Yang R."/>
            <person name="Briner A.E."/>
            <person name="Felis G.E."/>
            <person name="de Vos W.M."/>
            <person name="Barrangou R."/>
            <person name="Klaenhammer T.R."/>
            <person name="Caufield P.W."/>
            <person name="Cui Y."/>
            <person name="Zhang H."/>
            <person name="O'Toole P.W."/>
        </authorList>
    </citation>
    <scope>NUCLEOTIDE SEQUENCE [LARGE SCALE GENOMIC DNA]</scope>
    <source>
        <strain evidence="8 9">DSM 19394</strain>
    </source>
</reference>
<dbReference type="Proteomes" id="UP000051955">
    <property type="component" value="Unassembled WGS sequence"/>
</dbReference>
<gene>
    <name evidence="7" type="primary">deoC</name>
    <name evidence="8" type="ORF">FD25_GL002552</name>
</gene>
<dbReference type="SUPFAM" id="SSF51569">
    <property type="entry name" value="Aldolase"/>
    <property type="match status" value="1"/>
</dbReference>
<dbReference type="InterPro" id="IPR002915">
    <property type="entry name" value="DeoC/FbaB/LacD_aldolase"/>
</dbReference>
<comment type="caution">
    <text evidence="8">The sequence shown here is derived from an EMBL/GenBank/DDBJ whole genome shotgun (WGS) entry which is preliminary data.</text>
</comment>
<dbReference type="SMART" id="SM01133">
    <property type="entry name" value="DeoC"/>
    <property type="match status" value="1"/>
</dbReference>
<accession>A0A0R1LTE3</accession>
<comment type="function">
    <text evidence="6 7">Catalyzes a reversible aldol reaction between acetaldehyde and D-glyceraldehyde 3-phosphate to generate 2-deoxy-D-ribose 5-phosphate.</text>
</comment>